<evidence type="ECO:0000313" key="1">
    <source>
        <dbReference type="EMBL" id="JAG00203.1"/>
    </source>
</evidence>
<sequence length="182" mass="20239">MLRNAAFRVVEPALLKYSTLHESFTQHSVAIIHNSTERGANICSSQSMTSNCAVGVDTLLPFAALQSLYTMSSKDKQSLLNVLTLREKRLWVTLTNNDAIRKHYNALDHLYTIIGEESALPTAHQMLHTSYLSPSPSQTPLSSSSQNAFAVKHNQHSEAMVVTVIESFRLFAIHAILLHHDV</sequence>
<dbReference type="AlphaFoldDB" id="A0A0A9W166"/>
<name>A0A0A9W166_LYGHE</name>
<protein>
    <submittedName>
        <fullName evidence="1">Altered inheritance of mitochondria protein 32</fullName>
    </submittedName>
</protein>
<proteinExistence type="predicted"/>
<reference evidence="1" key="1">
    <citation type="journal article" date="2014" name="PLoS ONE">
        <title>Transcriptome-Based Identification of ABC Transporters in the Western Tarnished Plant Bug Lygus hesperus.</title>
        <authorList>
            <person name="Hull J.J."/>
            <person name="Chaney K."/>
            <person name="Geib S.M."/>
            <person name="Fabrick J.A."/>
            <person name="Brent C.S."/>
            <person name="Walsh D."/>
            <person name="Lavine L.C."/>
        </authorList>
    </citation>
    <scope>NUCLEOTIDE SEQUENCE</scope>
</reference>
<gene>
    <name evidence="1" type="primary">AIM32_1</name>
    <name evidence="1" type="ORF">CM83_22527</name>
    <name evidence="2" type="ORF">g.25552</name>
</gene>
<dbReference type="EMBL" id="GBHO01043401">
    <property type="protein sequence ID" value="JAG00203.1"/>
    <property type="molecule type" value="Transcribed_RNA"/>
</dbReference>
<dbReference type="EMBL" id="GDHC01012391">
    <property type="protein sequence ID" value="JAQ06238.1"/>
    <property type="molecule type" value="Transcribed_RNA"/>
</dbReference>
<accession>A0A0A9W166</accession>
<reference evidence="2" key="3">
    <citation type="journal article" date="2016" name="Gigascience">
        <title>De novo construction of an expanded transcriptome assembly for the western tarnished plant bug, Lygus hesperus.</title>
        <authorList>
            <person name="Tassone E.E."/>
            <person name="Geib S.M."/>
            <person name="Hall B."/>
            <person name="Fabrick J.A."/>
            <person name="Brent C.S."/>
            <person name="Hull J.J."/>
        </authorList>
    </citation>
    <scope>NUCLEOTIDE SEQUENCE</scope>
</reference>
<organism evidence="1">
    <name type="scientific">Lygus hesperus</name>
    <name type="common">Western plant bug</name>
    <dbReference type="NCBI Taxonomy" id="30085"/>
    <lineage>
        <taxon>Eukaryota</taxon>
        <taxon>Metazoa</taxon>
        <taxon>Ecdysozoa</taxon>
        <taxon>Arthropoda</taxon>
        <taxon>Hexapoda</taxon>
        <taxon>Insecta</taxon>
        <taxon>Pterygota</taxon>
        <taxon>Neoptera</taxon>
        <taxon>Paraneoptera</taxon>
        <taxon>Hemiptera</taxon>
        <taxon>Heteroptera</taxon>
        <taxon>Panheteroptera</taxon>
        <taxon>Cimicomorpha</taxon>
        <taxon>Miridae</taxon>
        <taxon>Mirini</taxon>
        <taxon>Lygus</taxon>
    </lineage>
</organism>
<reference evidence="1" key="2">
    <citation type="submission" date="2014-07" db="EMBL/GenBank/DDBJ databases">
        <authorList>
            <person name="Hull J."/>
        </authorList>
    </citation>
    <scope>NUCLEOTIDE SEQUENCE</scope>
</reference>
<evidence type="ECO:0000313" key="2">
    <source>
        <dbReference type="EMBL" id="JAQ06238.1"/>
    </source>
</evidence>